<reference evidence="3 4" key="1">
    <citation type="submission" date="2020-03" db="EMBL/GenBank/DDBJ databases">
        <title>Draft genome of Streptomyces sp. ventii, isolated from the Axial Seamount in the Pacific Ocean, and resequencing of the two type strains Streptomyces lonarensis strain NCL 716 and Streptomyces bohaiensis strain 11A07.</title>
        <authorList>
            <person name="Loughran R.M."/>
            <person name="Pfannmuller K.M."/>
            <person name="Wasson B.J."/>
            <person name="Deadmond M.C."/>
            <person name="Paddock B.E."/>
            <person name="Koyack M.J."/>
            <person name="Gallegos D.A."/>
            <person name="Mitchell E.A."/>
            <person name="Ushijima B."/>
            <person name="Saw J.H."/>
            <person name="Mcphail K.L."/>
            <person name="Videau P."/>
        </authorList>
    </citation>
    <scope>NUCLEOTIDE SEQUENCE [LARGE SCALE GENOMIC DNA]</scope>
    <source>
        <strain evidence="4">5675061</strain>
    </source>
</reference>
<keyword evidence="4" id="KW-1185">Reference proteome</keyword>
<dbReference type="Proteomes" id="UP000746503">
    <property type="component" value="Unassembled WGS sequence"/>
</dbReference>
<dbReference type="EMBL" id="JAAVJB010000002">
    <property type="protein sequence ID" value="NJP64824.1"/>
    <property type="molecule type" value="Genomic_DNA"/>
</dbReference>
<dbReference type="GO" id="GO:0032259">
    <property type="term" value="P:methylation"/>
    <property type="evidence" value="ECO:0007669"/>
    <property type="project" value="UniProtKB-KW"/>
</dbReference>
<proteinExistence type="predicted"/>
<comment type="caution">
    <text evidence="3">The sequence shown here is derived from an EMBL/GenBank/DDBJ whole genome shotgun (WGS) entry which is preliminary data.</text>
</comment>
<organism evidence="3 4">
    <name type="scientific">Streptomyces spiramenti</name>
    <dbReference type="NCBI Taxonomy" id="2720606"/>
    <lineage>
        <taxon>Bacteria</taxon>
        <taxon>Bacillati</taxon>
        <taxon>Actinomycetota</taxon>
        <taxon>Actinomycetes</taxon>
        <taxon>Kitasatosporales</taxon>
        <taxon>Streptomycetaceae</taxon>
        <taxon>Streptomyces</taxon>
    </lineage>
</organism>
<dbReference type="Gene3D" id="6.10.250.3100">
    <property type="match status" value="1"/>
</dbReference>
<dbReference type="Gene3D" id="3.40.50.720">
    <property type="entry name" value="NAD(P)-binding Rossmann-like Domain"/>
    <property type="match status" value="1"/>
</dbReference>
<dbReference type="Gene3D" id="3.40.50.150">
    <property type="entry name" value="Vaccinia Virus protein VP39"/>
    <property type="match status" value="1"/>
</dbReference>
<dbReference type="Gene3D" id="6.20.50.110">
    <property type="entry name" value="Methyltransferase, zinc-binding domain"/>
    <property type="match status" value="1"/>
</dbReference>
<dbReference type="GO" id="GO:0008168">
    <property type="term" value="F:methyltransferase activity"/>
    <property type="evidence" value="ECO:0007669"/>
    <property type="project" value="UniProtKB-KW"/>
</dbReference>
<name>A0ABX1AC94_9ACTN</name>
<keyword evidence="3" id="KW-0808">Transferase</keyword>
<protein>
    <submittedName>
        <fullName evidence="3">Class I SAM-dependent methyltransferase</fullName>
    </submittedName>
</protein>
<gene>
    <name evidence="3" type="ORF">HCJ92_00625</name>
</gene>
<dbReference type="SUPFAM" id="SSF53335">
    <property type="entry name" value="S-adenosyl-L-methionine-dependent methyltransferases"/>
    <property type="match status" value="1"/>
</dbReference>
<feature type="domain" description="C-methyltransferase" evidence="2">
    <location>
        <begin position="235"/>
        <end position="392"/>
    </location>
</feature>
<feature type="domain" description="Methyltransferase putative zinc binding" evidence="1">
    <location>
        <begin position="3"/>
        <end position="61"/>
    </location>
</feature>
<dbReference type="InterPro" id="IPR013691">
    <property type="entry name" value="MeTrfase_14"/>
</dbReference>
<dbReference type="Pfam" id="PF13489">
    <property type="entry name" value="Methyltransf_23"/>
    <property type="match status" value="1"/>
</dbReference>
<sequence>MCKDVVHEFFDFGRHPLSQAFLSAEDAAVPGREYRYRLAIGVCESCRMVQLLEEIPRERKFHRGYPYHSSGSTVMHRHFTEIGRRFLGTELSGDDPLLVEIGSNDGVTLRTVAEAGVRQLGFEPTGTGGAGRMHRAFFDAGSAREVRAAEGPADVIYSANTVCDIADIAEVFAGADALLTADGVLVFEDPYWGEIIERTSFDQIYDEHFYFFTASSVATTAARFGFELVDVERLPVHGGQLRYWLARSGRRAPAPAVAEVLAEEEARGLTSAETLKSFAATLLGIGDDLVALLRKLSAEGHSIVGYGATAKSSTVLNYCGIGPDLLPFICDTTPAKHGTVTPGSHIPVREAAAFRSPYPDYALLLAWNHAEEIQANEEEFRAAGGKWILYVPEVRIV</sequence>
<dbReference type="InterPro" id="IPR013630">
    <property type="entry name" value="Methyltransf_Zn-bd_dom_put"/>
</dbReference>
<dbReference type="InterPro" id="IPR038576">
    <property type="entry name" value="Methyltransf_Zn-bd_dom_put_sf"/>
</dbReference>
<accession>A0ABX1AC94</accession>
<evidence type="ECO:0000313" key="3">
    <source>
        <dbReference type="EMBL" id="NJP64824.1"/>
    </source>
</evidence>
<dbReference type="InterPro" id="IPR029063">
    <property type="entry name" value="SAM-dependent_MTases_sf"/>
</dbReference>
<evidence type="ECO:0000259" key="2">
    <source>
        <dbReference type="Pfam" id="PF08484"/>
    </source>
</evidence>
<evidence type="ECO:0000313" key="4">
    <source>
        <dbReference type="Proteomes" id="UP000746503"/>
    </source>
</evidence>
<dbReference type="Pfam" id="PF08484">
    <property type="entry name" value="Methyltransf_14"/>
    <property type="match status" value="1"/>
</dbReference>
<evidence type="ECO:0000259" key="1">
    <source>
        <dbReference type="Pfam" id="PF08421"/>
    </source>
</evidence>
<dbReference type="Pfam" id="PF08421">
    <property type="entry name" value="Methyltransf_13"/>
    <property type="match status" value="1"/>
</dbReference>
<keyword evidence="3" id="KW-0489">Methyltransferase</keyword>